<gene>
    <name evidence="4" type="primary">LOC108806691</name>
</gene>
<comment type="subcellular location">
    <subcellularLocation>
        <location evidence="1">Nucleus</location>
    </subcellularLocation>
</comment>
<keyword evidence="3" id="KW-1185">Reference proteome</keyword>
<evidence type="ECO:0000256" key="1">
    <source>
        <dbReference type="ARBA" id="ARBA00004123"/>
    </source>
</evidence>
<dbReference type="InterPro" id="IPR024097">
    <property type="entry name" value="bHLH_ZIP_TF"/>
</dbReference>
<dbReference type="GO" id="GO:0005634">
    <property type="term" value="C:nucleus"/>
    <property type="evidence" value="ECO:0007669"/>
    <property type="project" value="UniProtKB-SubCell"/>
</dbReference>
<dbReference type="PANTHER" id="PTHR12565:SF453">
    <property type="entry name" value="TRANSCRIPTION FACTOR BHLH77"/>
    <property type="match status" value="1"/>
</dbReference>
<accession>A0A9W3BUI7</accession>
<dbReference type="OrthoDB" id="10574182at2759"/>
<dbReference type="RefSeq" id="XP_056842944.1">
    <property type="nucleotide sequence ID" value="XM_056986964.1"/>
</dbReference>
<dbReference type="AlphaFoldDB" id="A0A9W3BUI7"/>
<dbReference type="GO" id="GO:0003700">
    <property type="term" value="F:DNA-binding transcription factor activity"/>
    <property type="evidence" value="ECO:0007669"/>
    <property type="project" value="TreeGrafter"/>
</dbReference>
<keyword evidence="2" id="KW-0539">Nucleus</keyword>
<reference evidence="3" key="1">
    <citation type="journal article" date="2019" name="Database">
        <title>The radish genome database (RadishGD): an integrated information resource for radish genomics.</title>
        <authorList>
            <person name="Yu H.J."/>
            <person name="Baek S."/>
            <person name="Lee Y.J."/>
            <person name="Cho A."/>
            <person name="Mun J.H."/>
        </authorList>
    </citation>
    <scope>NUCLEOTIDE SEQUENCE [LARGE SCALE GENOMIC DNA]</scope>
    <source>
        <strain evidence="3">cv. WK10039</strain>
    </source>
</reference>
<dbReference type="PANTHER" id="PTHR12565">
    <property type="entry name" value="STEROL REGULATORY ELEMENT-BINDING PROTEIN"/>
    <property type="match status" value="1"/>
</dbReference>
<evidence type="ECO:0000256" key="2">
    <source>
        <dbReference type="ARBA" id="ARBA00023242"/>
    </source>
</evidence>
<evidence type="ECO:0000313" key="3">
    <source>
        <dbReference type="Proteomes" id="UP000504610"/>
    </source>
</evidence>
<evidence type="ECO:0000313" key="4">
    <source>
        <dbReference type="RefSeq" id="XP_056842944.1"/>
    </source>
</evidence>
<reference evidence="4" key="2">
    <citation type="submission" date="2025-08" db="UniProtKB">
        <authorList>
            <consortium name="RefSeq"/>
        </authorList>
    </citation>
    <scope>IDENTIFICATION</scope>
    <source>
        <tissue evidence="4">Leaf</tissue>
    </source>
</reference>
<dbReference type="GeneID" id="108806691"/>
<name>A0A9W3BUI7_RAPSA</name>
<protein>
    <submittedName>
        <fullName evidence="4">Transcription factor bHLH77-like isoform X1</fullName>
    </submittedName>
</protein>
<dbReference type="KEGG" id="rsz:108806691"/>
<sequence length="129" mass="14708">MQSILSRPKITFMLELERVRQATDSHSLAERVLTPSRKVFMFVLGCQAIREKISERMTLLQDLIPGRNQTTEEAIMLNICSPCSDKMSLLRAKTPSRYYSLAKNMPRFSATQLPSSDGFVQPKTWILGK</sequence>
<dbReference type="Proteomes" id="UP000504610">
    <property type="component" value="Chromosome 6"/>
</dbReference>
<proteinExistence type="predicted"/>
<organism evidence="3 4">
    <name type="scientific">Raphanus sativus</name>
    <name type="common">Radish</name>
    <name type="synonym">Raphanus raphanistrum var. sativus</name>
    <dbReference type="NCBI Taxonomy" id="3726"/>
    <lineage>
        <taxon>Eukaryota</taxon>
        <taxon>Viridiplantae</taxon>
        <taxon>Streptophyta</taxon>
        <taxon>Embryophyta</taxon>
        <taxon>Tracheophyta</taxon>
        <taxon>Spermatophyta</taxon>
        <taxon>Magnoliopsida</taxon>
        <taxon>eudicotyledons</taxon>
        <taxon>Gunneridae</taxon>
        <taxon>Pentapetalae</taxon>
        <taxon>rosids</taxon>
        <taxon>malvids</taxon>
        <taxon>Brassicales</taxon>
        <taxon>Brassicaceae</taxon>
        <taxon>Brassiceae</taxon>
        <taxon>Raphanus</taxon>
    </lineage>
</organism>